<feature type="transmembrane region" description="Helical" evidence="1">
    <location>
        <begin position="42"/>
        <end position="61"/>
    </location>
</feature>
<evidence type="ECO:0000313" key="2">
    <source>
        <dbReference type="EMBL" id="GFP38204.1"/>
    </source>
</evidence>
<keyword evidence="1" id="KW-0472">Membrane</keyword>
<dbReference type="EMBL" id="BLSC01000406">
    <property type="protein sequence ID" value="GFP38204.1"/>
    <property type="molecule type" value="Genomic_DNA"/>
</dbReference>
<accession>A0A6V8Q2A5</accession>
<dbReference type="RefSeq" id="WP_219854000.1">
    <property type="nucleotide sequence ID" value="NZ_BLSC01000406.1"/>
</dbReference>
<evidence type="ECO:0000256" key="1">
    <source>
        <dbReference type="SAM" id="Phobius"/>
    </source>
</evidence>
<reference evidence="2 3" key="1">
    <citation type="journal article" date="2020" name="Front. Microbiol.">
        <title>Single-cell genomics of novel Actinobacteria with the Wood-Ljungdahl pathway discovered in a serpentinizing system.</title>
        <authorList>
            <person name="Merino N."/>
            <person name="Kawai M."/>
            <person name="Boyd E.S."/>
            <person name="Colman D.R."/>
            <person name="McGlynn S.E."/>
            <person name="Nealson K.H."/>
            <person name="Kurokawa K."/>
            <person name="Hongoh Y."/>
        </authorList>
    </citation>
    <scope>NUCLEOTIDE SEQUENCE [LARGE SCALE GENOMIC DNA]</scope>
    <source>
        <strain evidence="2 3">S44</strain>
    </source>
</reference>
<dbReference type="AlphaFoldDB" id="A0A6V8Q2A5"/>
<comment type="caution">
    <text evidence="2">The sequence shown here is derived from an EMBL/GenBank/DDBJ whole genome shotgun (WGS) entry which is preliminary data.</text>
</comment>
<keyword evidence="1" id="KW-1133">Transmembrane helix</keyword>
<protein>
    <submittedName>
        <fullName evidence="2">Uncharacterized protein</fullName>
    </submittedName>
</protein>
<sequence>MVSVNQEVVNAIALTNYTIKEIMRGCGLNPTESGSIGGGRQIYFSFYTLKGVVVNLILLLFL</sequence>
<dbReference type="Proteomes" id="UP000561271">
    <property type="component" value="Unassembled WGS sequence"/>
</dbReference>
<name>A0A6V8Q2A5_9ACTN</name>
<proteinExistence type="predicted"/>
<keyword evidence="1" id="KW-0812">Transmembrane</keyword>
<feature type="non-terminal residue" evidence="2">
    <location>
        <position position="62"/>
    </location>
</feature>
<gene>
    <name evidence="2" type="ORF">HKBW3S44_01884</name>
</gene>
<evidence type="ECO:0000313" key="3">
    <source>
        <dbReference type="Proteomes" id="UP000561271"/>
    </source>
</evidence>
<organism evidence="2 3">
    <name type="scientific">Candidatus Hakubella thermalkaliphila</name>
    <dbReference type="NCBI Taxonomy" id="2754717"/>
    <lineage>
        <taxon>Bacteria</taxon>
        <taxon>Bacillati</taxon>
        <taxon>Actinomycetota</taxon>
        <taxon>Actinomycetota incertae sedis</taxon>
        <taxon>Candidatus Hakubellales</taxon>
        <taxon>Candidatus Hakubellaceae</taxon>
        <taxon>Candidatus Hakubella</taxon>
    </lineage>
</organism>